<dbReference type="GO" id="GO:0000290">
    <property type="term" value="P:deadenylation-dependent decapping of nuclear-transcribed mRNA"/>
    <property type="evidence" value="ECO:0007669"/>
    <property type="project" value="InterPro"/>
</dbReference>
<reference evidence="4" key="1">
    <citation type="submission" date="2023-03" db="EMBL/GenBank/DDBJ databases">
        <authorList>
            <person name="Julca I."/>
        </authorList>
    </citation>
    <scope>NUCLEOTIDE SEQUENCE</scope>
</reference>
<evidence type="ECO:0000256" key="1">
    <source>
        <dbReference type="ARBA" id="ARBA00004496"/>
    </source>
</evidence>
<organism evidence="4 5">
    <name type="scientific">Oldenlandia corymbosa var. corymbosa</name>
    <dbReference type="NCBI Taxonomy" id="529605"/>
    <lineage>
        <taxon>Eukaryota</taxon>
        <taxon>Viridiplantae</taxon>
        <taxon>Streptophyta</taxon>
        <taxon>Embryophyta</taxon>
        <taxon>Tracheophyta</taxon>
        <taxon>Spermatophyta</taxon>
        <taxon>Magnoliopsida</taxon>
        <taxon>eudicotyledons</taxon>
        <taxon>Gunneridae</taxon>
        <taxon>Pentapetalae</taxon>
        <taxon>asterids</taxon>
        <taxon>lamiids</taxon>
        <taxon>Gentianales</taxon>
        <taxon>Rubiaceae</taxon>
        <taxon>Rubioideae</taxon>
        <taxon>Spermacoceae</taxon>
        <taxon>Hedyotis-Oldenlandia complex</taxon>
        <taxon>Oldenlandia</taxon>
    </lineage>
</organism>
<sequence>MAELLLVACLKAYNLVENLLEDFEFEVQVPDLLYHNTAQEVNGTWFYNAHESEQSTSKRKSTSRRMAYDVLDDIWLKCVESGILISISEAEEKLRVEGAWNGVLELNLEEWKVPMLREEVAKQSGYSDGPQMINLTSSSKVLKDVDGTEKLSQLGLRNNCKVMATKISVDQGKLKQEFLAKEERYFNLELENQRWETVKLGSIQTSQVYRLVFAFFDYNDQLTCGDRGIEAATVGSERGKALIPSEWRNDDRIDEMLSCNGPMSHLVRYSGWMNAECSGSKSIKRSCSGSKSTQGHISVVDPLQSGGCLAQGSSSVTKSKDLSTYTLVGETARSEKKAYGSYNDHARLISFSVRIEKQNLEGCGARSSIDNDRNGKAVDGPLLWKALIMRRLSDLLYASEYNKDAKKCCDEVVDRLKEELGSFIGPTNNDEECVDNDGAIKNPVVKKKKIGPRNERPKSIIEKACNKVRGRKNNARIVAN</sequence>
<dbReference type="Pfam" id="PF06058">
    <property type="entry name" value="DCP1"/>
    <property type="match status" value="1"/>
</dbReference>
<dbReference type="AlphaFoldDB" id="A0AAV1C4H0"/>
<dbReference type="InterPro" id="IPR011993">
    <property type="entry name" value="PH-like_dom_sf"/>
</dbReference>
<evidence type="ECO:0000256" key="2">
    <source>
        <dbReference type="ARBA" id="ARBA00008778"/>
    </source>
</evidence>
<keyword evidence="5" id="KW-1185">Reference proteome</keyword>
<gene>
    <name evidence="4" type="ORF">OLC1_LOCUS2664</name>
</gene>
<evidence type="ECO:0000313" key="4">
    <source>
        <dbReference type="EMBL" id="CAI9090514.1"/>
    </source>
</evidence>
<comment type="similarity">
    <text evidence="2">Belongs to the DCP1 family.</text>
</comment>
<comment type="subcellular location">
    <subcellularLocation>
        <location evidence="1">Cytoplasm</location>
    </subcellularLocation>
</comment>
<dbReference type="PANTHER" id="PTHR12948">
    <property type="entry name" value="NEDD8 ULTIMATE BUSTER-1 BS4 PROTEIN"/>
    <property type="match status" value="1"/>
</dbReference>
<proteinExistence type="inferred from homology"/>
<dbReference type="InterPro" id="IPR010334">
    <property type="entry name" value="Dcp1"/>
</dbReference>
<evidence type="ECO:0000256" key="3">
    <source>
        <dbReference type="ARBA" id="ARBA00022490"/>
    </source>
</evidence>
<evidence type="ECO:0000313" key="5">
    <source>
        <dbReference type="Proteomes" id="UP001161247"/>
    </source>
</evidence>
<dbReference type="GO" id="GO:2000058">
    <property type="term" value="P:regulation of ubiquitin-dependent protein catabolic process"/>
    <property type="evidence" value="ECO:0007669"/>
    <property type="project" value="TreeGrafter"/>
</dbReference>
<dbReference type="GO" id="GO:0008047">
    <property type="term" value="F:enzyme activator activity"/>
    <property type="evidence" value="ECO:0007669"/>
    <property type="project" value="InterPro"/>
</dbReference>
<dbReference type="InterPro" id="IPR039749">
    <property type="entry name" value="NUB1"/>
</dbReference>
<dbReference type="Gene3D" id="2.30.29.30">
    <property type="entry name" value="Pleckstrin-homology domain (PH domain)/Phosphotyrosine-binding domain (PTB)"/>
    <property type="match status" value="1"/>
</dbReference>
<dbReference type="PANTHER" id="PTHR12948:SF3">
    <property type="entry name" value="NEDD8 ULTIMATE BUSTER 1"/>
    <property type="match status" value="1"/>
</dbReference>
<dbReference type="Proteomes" id="UP001161247">
    <property type="component" value="Chromosome 1"/>
</dbReference>
<name>A0AAV1C4H0_OLDCO</name>
<keyword evidence="3" id="KW-0963">Cytoplasm</keyword>
<protein>
    <submittedName>
        <fullName evidence="4">OLC1v1025296C1</fullName>
    </submittedName>
</protein>
<dbReference type="EMBL" id="OX459118">
    <property type="protein sequence ID" value="CAI9090514.1"/>
    <property type="molecule type" value="Genomic_DNA"/>
</dbReference>
<accession>A0AAV1C4H0</accession>
<dbReference type="GO" id="GO:0005737">
    <property type="term" value="C:cytoplasm"/>
    <property type="evidence" value="ECO:0007669"/>
    <property type="project" value="UniProtKB-SubCell"/>
</dbReference>